<gene>
    <name evidence="13" type="primary">ettA_19</name>
    <name evidence="13" type="ORF">SDC9_47513</name>
</gene>
<protein>
    <submittedName>
        <fullName evidence="13">Energy-dependent translational throttle protein EttA</fullName>
    </submittedName>
</protein>
<organism evidence="13">
    <name type="scientific">bioreactor metagenome</name>
    <dbReference type="NCBI Taxonomy" id="1076179"/>
    <lineage>
        <taxon>unclassified sequences</taxon>
        <taxon>metagenomes</taxon>
        <taxon>ecological metagenomes</taxon>
    </lineage>
</organism>
<dbReference type="InterPro" id="IPR051309">
    <property type="entry name" value="ABCF_ATPase"/>
</dbReference>
<sequence>MNYLSIENLTKSYGEKLLFENISFGIDEGQKVALIAGNGTGKSTLLNIIMGLDIPDSGTVTMRNDIRVAYLPQSPQFDPELSILDVVLTSDNLYVKATREYELAVELVNHDPSAVNQRRLSEATTQMDALSAWDYDSRVKEVLGRLRIGDLNRKMGTLSGGQIRKAALARVLIDETNFVILDEPTNHLDIDMIEWLEEFLQKQKMALLLVTHDRYFLDNVCEEIFELDNCRMYQYDGGYAYFVEKKAEREAAQRLETEKARNIYRTELEWMRRMPKARTHKSKSRIESFYELEIKAKRRLDEVRPEFQVKERRMGKNILEINNIHKSYEPVGPVIDDFSHIFKRGERVGVVGPNGSGKTTLFRIIMGEERPDLGSLKTGQTIVFGYFSQMNPDIKEGKRVIEVVKDVAEEIVMGNAPSVSASQFLHYFGFDHNTQYNYYSNLSGGEKRRLHLCLTLIRNPNFLILDEPTNDLDIDTLNVLEEFLIGYPGCLMVATHDRAFLDKIADHIFVFEGNGKVKDCYSNYSAYRLQKLKEESIEKAAAKPEEKIVKPKTQSNKPTFKQKQEYEKLTAEIAELEKEKSEILELMNSGTADPARLTEVSQRYAEITESLEEKELRWLELSELF</sequence>
<dbReference type="InterPro" id="IPR032524">
    <property type="entry name" value="ABC_tran_C"/>
</dbReference>
<proteinExistence type="predicted"/>
<dbReference type="PANTHER" id="PTHR42855:SF1">
    <property type="entry name" value="ABC TRANSPORTER DOMAIN-CONTAINING PROTEIN"/>
    <property type="match status" value="1"/>
</dbReference>
<evidence type="ECO:0000256" key="9">
    <source>
        <dbReference type="ARBA" id="ARBA00022884"/>
    </source>
</evidence>
<dbReference type="FunFam" id="3.40.50.300:FF:000011">
    <property type="entry name" value="Putative ABC transporter ATP-binding component"/>
    <property type="match status" value="1"/>
</dbReference>
<dbReference type="Gene3D" id="3.40.50.300">
    <property type="entry name" value="P-loop containing nucleotide triphosphate hydrolases"/>
    <property type="match status" value="2"/>
</dbReference>
<dbReference type="PANTHER" id="PTHR42855">
    <property type="entry name" value="ABC TRANSPORTER ATP-BINDING SUBUNIT"/>
    <property type="match status" value="1"/>
</dbReference>
<evidence type="ECO:0000256" key="8">
    <source>
        <dbReference type="ARBA" id="ARBA00022845"/>
    </source>
</evidence>
<dbReference type="GO" id="GO:0006412">
    <property type="term" value="P:translation"/>
    <property type="evidence" value="ECO:0007669"/>
    <property type="project" value="UniProtKB-KW"/>
</dbReference>
<evidence type="ECO:0000256" key="5">
    <source>
        <dbReference type="ARBA" id="ARBA00022741"/>
    </source>
</evidence>
<dbReference type="CDD" id="cd03221">
    <property type="entry name" value="ABCF_EF-3"/>
    <property type="match status" value="2"/>
</dbReference>
<evidence type="ECO:0000256" key="10">
    <source>
        <dbReference type="ARBA" id="ARBA00022917"/>
    </source>
</evidence>
<evidence type="ECO:0000256" key="2">
    <source>
        <dbReference type="ARBA" id="ARBA00022555"/>
    </source>
</evidence>
<evidence type="ECO:0000256" key="6">
    <source>
        <dbReference type="ARBA" id="ARBA00022801"/>
    </source>
</evidence>
<dbReference type="GO" id="GO:0016887">
    <property type="term" value="F:ATP hydrolysis activity"/>
    <property type="evidence" value="ECO:0007669"/>
    <property type="project" value="InterPro"/>
</dbReference>
<keyword evidence="11" id="KW-0175">Coiled coil</keyword>
<dbReference type="AlphaFoldDB" id="A0A644WG40"/>
<dbReference type="InterPro" id="IPR003593">
    <property type="entry name" value="AAA+_ATPase"/>
</dbReference>
<dbReference type="FunFam" id="3.40.50.300:FF:000183">
    <property type="entry name" value="ABC transporter ATP-binding protein yjjK"/>
    <property type="match status" value="1"/>
</dbReference>
<dbReference type="InterPro" id="IPR003439">
    <property type="entry name" value="ABC_transporter-like_ATP-bd"/>
</dbReference>
<reference evidence="13" key="1">
    <citation type="submission" date="2019-08" db="EMBL/GenBank/DDBJ databases">
        <authorList>
            <person name="Kucharzyk K."/>
            <person name="Murdoch R.W."/>
            <person name="Higgins S."/>
            <person name="Loffler F."/>
        </authorList>
    </citation>
    <scope>NUCLEOTIDE SEQUENCE</scope>
</reference>
<keyword evidence="3" id="KW-0699">rRNA-binding</keyword>
<dbReference type="SUPFAM" id="SSF52540">
    <property type="entry name" value="P-loop containing nucleoside triphosphate hydrolases"/>
    <property type="match status" value="2"/>
</dbReference>
<dbReference type="PROSITE" id="PS00211">
    <property type="entry name" value="ABC_TRANSPORTER_1"/>
    <property type="match status" value="1"/>
</dbReference>
<keyword evidence="9" id="KW-0694">RNA-binding</keyword>
<keyword evidence="4" id="KW-0677">Repeat</keyword>
<evidence type="ECO:0000256" key="3">
    <source>
        <dbReference type="ARBA" id="ARBA00022730"/>
    </source>
</evidence>
<dbReference type="GO" id="GO:0003677">
    <property type="term" value="F:DNA binding"/>
    <property type="evidence" value="ECO:0007669"/>
    <property type="project" value="InterPro"/>
</dbReference>
<keyword evidence="7" id="KW-0067">ATP-binding</keyword>
<dbReference type="Gene3D" id="1.10.287.380">
    <property type="entry name" value="Valyl-tRNA synthetase, C-terminal domain"/>
    <property type="match status" value="1"/>
</dbReference>
<dbReference type="EMBL" id="VSSQ01000785">
    <property type="protein sequence ID" value="MPM01274.1"/>
    <property type="molecule type" value="Genomic_DNA"/>
</dbReference>
<evidence type="ECO:0000313" key="13">
    <source>
        <dbReference type="EMBL" id="MPM01274.1"/>
    </source>
</evidence>
<evidence type="ECO:0000259" key="12">
    <source>
        <dbReference type="PROSITE" id="PS50893"/>
    </source>
</evidence>
<keyword evidence="2" id="KW-0820">tRNA-binding</keyword>
<comment type="caution">
    <text evidence="13">The sequence shown here is derived from an EMBL/GenBank/DDBJ whole genome shotgun (WGS) entry which is preliminary data.</text>
</comment>
<dbReference type="Pfam" id="PF12848">
    <property type="entry name" value="ABC_tran_Xtn"/>
    <property type="match status" value="1"/>
</dbReference>
<dbReference type="GO" id="GO:0019843">
    <property type="term" value="F:rRNA binding"/>
    <property type="evidence" value="ECO:0007669"/>
    <property type="project" value="UniProtKB-KW"/>
</dbReference>
<keyword evidence="1" id="KW-0963">Cytoplasm</keyword>
<dbReference type="PROSITE" id="PS50893">
    <property type="entry name" value="ABC_TRANSPORTER_2"/>
    <property type="match status" value="2"/>
</dbReference>
<feature type="domain" description="ABC transporter" evidence="12">
    <location>
        <begin position="4"/>
        <end position="254"/>
    </location>
</feature>
<keyword evidence="10" id="KW-0648">Protein biosynthesis</keyword>
<dbReference type="Pfam" id="PF00005">
    <property type="entry name" value="ABC_tran"/>
    <property type="match status" value="2"/>
</dbReference>
<evidence type="ECO:0000256" key="11">
    <source>
        <dbReference type="SAM" id="Coils"/>
    </source>
</evidence>
<dbReference type="SMART" id="SM00382">
    <property type="entry name" value="AAA"/>
    <property type="match status" value="2"/>
</dbReference>
<dbReference type="GO" id="GO:0005524">
    <property type="term" value="F:ATP binding"/>
    <property type="evidence" value="ECO:0007669"/>
    <property type="project" value="UniProtKB-KW"/>
</dbReference>
<keyword evidence="5" id="KW-0547">Nucleotide-binding</keyword>
<dbReference type="Pfam" id="PF16326">
    <property type="entry name" value="ABC_tran_CTD"/>
    <property type="match status" value="1"/>
</dbReference>
<evidence type="ECO:0000256" key="4">
    <source>
        <dbReference type="ARBA" id="ARBA00022737"/>
    </source>
</evidence>
<evidence type="ECO:0000256" key="7">
    <source>
        <dbReference type="ARBA" id="ARBA00022840"/>
    </source>
</evidence>
<accession>A0A644WG40</accession>
<dbReference type="InterPro" id="IPR027417">
    <property type="entry name" value="P-loop_NTPase"/>
</dbReference>
<dbReference type="InterPro" id="IPR032781">
    <property type="entry name" value="ABC_tran_Xtn"/>
</dbReference>
<feature type="coiled-coil region" evidence="11">
    <location>
        <begin position="559"/>
        <end position="617"/>
    </location>
</feature>
<keyword evidence="8" id="KW-0810">Translation regulation</keyword>
<dbReference type="InterPro" id="IPR037118">
    <property type="entry name" value="Val-tRNA_synth_C_sf"/>
</dbReference>
<evidence type="ECO:0000256" key="1">
    <source>
        <dbReference type="ARBA" id="ARBA00022490"/>
    </source>
</evidence>
<feature type="domain" description="ABC transporter" evidence="12">
    <location>
        <begin position="319"/>
        <end position="538"/>
    </location>
</feature>
<dbReference type="InterPro" id="IPR017871">
    <property type="entry name" value="ABC_transporter-like_CS"/>
</dbReference>
<dbReference type="GO" id="GO:0006417">
    <property type="term" value="P:regulation of translation"/>
    <property type="evidence" value="ECO:0007669"/>
    <property type="project" value="UniProtKB-KW"/>
</dbReference>
<keyword evidence="6" id="KW-0378">Hydrolase</keyword>
<dbReference type="GO" id="GO:0000049">
    <property type="term" value="F:tRNA binding"/>
    <property type="evidence" value="ECO:0007669"/>
    <property type="project" value="UniProtKB-KW"/>
</dbReference>
<name>A0A644WG40_9ZZZZ</name>